<evidence type="ECO:0000313" key="2">
    <source>
        <dbReference type="Proteomes" id="UP000076574"/>
    </source>
</evidence>
<protein>
    <recommendedName>
        <fullName evidence="3">DUF2093 domain-containing protein</fullName>
    </recommendedName>
</protein>
<reference evidence="1 2" key="1">
    <citation type="submission" date="2016-03" db="EMBL/GenBank/DDBJ databases">
        <title>Microsymbionts genomes from the relict species Vavilovia formosa (Stev.) Fed.</title>
        <authorList>
            <person name="Kopat V."/>
            <person name="Chirak E."/>
            <person name="Kimeklis A."/>
            <person name="Andronov E."/>
        </authorList>
    </citation>
    <scope>NUCLEOTIDE SEQUENCE [LARGE SCALE GENOMIC DNA]</scope>
    <source>
        <strain evidence="1 2">Vaf07</strain>
    </source>
</reference>
<comment type="caution">
    <text evidence="1">The sequence shown here is derived from an EMBL/GenBank/DDBJ whole genome shotgun (WGS) entry which is preliminary data.</text>
</comment>
<dbReference type="InterPro" id="IPR018661">
    <property type="entry name" value="DUF2093"/>
</dbReference>
<dbReference type="AlphaFoldDB" id="A0A163ZDR8"/>
<dbReference type="EMBL" id="LVYV01000012">
    <property type="protein sequence ID" value="KZD23343.1"/>
    <property type="molecule type" value="Genomic_DNA"/>
</dbReference>
<name>A0A163ZDR8_9BRAD</name>
<dbReference type="RefSeq" id="WP_068733643.1">
    <property type="nucleotide sequence ID" value="NZ_LVYV01000012.1"/>
</dbReference>
<organism evidence="1 2">
    <name type="scientific">Tardiphaga robiniae</name>
    <dbReference type="NCBI Taxonomy" id="943830"/>
    <lineage>
        <taxon>Bacteria</taxon>
        <taxon>Pseudomonadati</taxon>
        <taxon>Pseudomonadota</taxon>
        <taxon>Alphaproteobacteria</taxon>
        <taxon>Hyphomicrobiales</taxon>
        <taxon>Nitrobacteraceae</taxon>
        <taxon>Tardiphaga</taxon>
    </lineage>
</organism>
<dbReference type="OrthoDB" id="9801906at2"/>
<dbReference type="Proteomes" id="UP000076574">
    <property type="component" value="Unassembled WGS sequence"/>
</dbReference>
<dbReference type="Pfam" id="PF09866">
    <property type="entry name" value="DUF2093"/>
    <property type="match status" value="1"/>
</dbReference>
<keyword evidence="2" id="KW-1185">Reference proteome</keyword>
<evidence type="ECO:0000313" key="1">
    <source>
        <dbReference type="EMBL" id="KZD23343.1"/>
    </source>
</evidence>
<gene>
    <name evidence="1" type="ORF">A4A58_08225</name>
</gene>
<sequence length="75" mass="8413">MLNKFGPSGHGEAQLQYLDGDFRVVSPGTYVTCAITGERIPLDELKYWSVDRQEAYAVPNAVLTRHYPDAVKTQK</sequence>
<accession>A0A163ZDR8</accession>
<dbReference type="STRING" id="943830.A4A58_08225"/>
<evidence type="ECO:0008006" key="3">
    <source>
        <dbReference type="Google" id="ProtNLM"/>
    </source>
</evidence>
<proteinExistence type="predicted"/>